<keyword evidence="2 4" id="KW-0238">DNA-binding</keyword>
<dbReference type="RefSeq" id="WP_209343189.1">
    <property type="nucleotide sequence ID" value="NZ_JAGIQL010000123.1"/>
</dbReference>
<dbReference type="PANTHER" id="PTHR30055:SF234">
    <property type="entry name" value="HTH-TYPE TRANSCRIPTIONAL REGULATOR BETI"/>
    <property type="match status" value="1"/>
</dbReference>
<gene>
    <name evidence="7" type="ORF">JFN87_24280</name>
</gene>
<evidence type="ECO:0000256" key="3">
    <source>
        <dbReference type="ARBA" id="ARBA00023163"/>
    </source>
</evidence>
<keyword evidence="1" id="KW-0805">Transcription regulation</keyword>
<sequence>MSETETGTGSSPGGPRTVGRRERKKAATRKALADAALRLFLERGYDDVSVKDVAEAADVSTTTLFKHFPGKEALLFDEDESLESALVAAVSERPPGQSVPAALREHVLRTRLDAKPEFARFLALVDTTPALREQARRMWIRHEAALARAIAADAGAPEDDASCRALARFALEVPSLVRGTPDPRDAIERAFELLEHGWHARPVAPGPGGGPQRAS</sequence>
<dbReference type="GO" id="GO:0000976">
    <property type="term" value="F:transcription cis-regulatory region binding"/>
    <property type="evidence" value="ECO:0007669"/>
    <property type="project" value="TreeGrafter"/>
</dbReference>
<dbReference type="InterPro" id="IPR009057">
    <property type="entry name" value="Homeodomain-like_sf"/>
</dbReference>
<dbReference type="InterPro" id="IPR001647">
    <property type="entry name" value="HTH_TetR"/>
</dbReference>
<dbReference type="SUPFAM" id="SSF46689">
    <property type="entry name" value="Homeodomain-like"/>
    <property type="match status" value="1"/>
</dbReference>
<feature type="compositionally biased region" description="Low complexity" evidence="5">
    <location>
        <begin position="1"/>
        <end position="17"/>
    </location>
</feature>
<keyword evidence="8" id="KW-1185">Reference proteome</keyword>
<evidence type="ECO:0000256" key="5">
    <source>
        <dbReference type="SAM" id="MobiDB-lite"/>
    </source>
</evidence>
<dbReference type="Gene3D" id="1.10.357.10">
    <property type="entry name" value="Tetracycline Repressor, domain 2"/>
    <property type="match status" value="1"/>
</dbReference>
<evidence type="ECO:0000259" key="6">
    <source>
        <dbReference type="PROSITE" id="PS50977"/>
    </source>
</evidence>
<evidence type="ECO:0000256" key="4">
    <source>
        <dbReference type="PROSITE-ProRule" id="PRU00335"/>
    </source>
</evidence>
<keyword evidence="3" id="KW-0804">Transcription</keyword>
<dbReference type="Gene3D" id="1.10.10.60">
    <property type="entry name" value="Homeodomain-like"/>
    <property type="match status" value="1"/>
</dbReference>
<dbReference type="EMBL" id="JAGIQL010000123">
    <property type="protein sequence ID" value="MBP0460576.1"/>
    <property type="molecule type" value="Genomic_DNA"/>
</dbReference>
<dbReference type="AlphaFoldDB" id="A0A940MJQ5"/>
<dbReference type="InterPro" id="IPR023772">
    <property type="entry name" value="DNA-bd_HTH_TetR-type_CS"/>
</dbReference>
<feature type="region of interest" description="Disordered" evidence="5">
    <location>
        <begin position="1"/>
        <end position="26"/>
    </location>
</feature>
<proteinExistence type="predicted"/>
<dbReference type="GO" id="GO:0003700">
    <property type="term" value="F:DNA-binding transcription factor activity"/>
    <property type="evidence" value="ECO:0007669"/>
    <property type="project" value="TreeGrafter"/>
</dbReference>
<name>A0A940MJQ5_9ACTN</name>
<dbReference type="PRINTS" id="PR00455">
    <property type="entry name" value="HTHTETR"/>
</dbReference>
<accession>A0A940MJQ5</accession>
<feature type="DNA-binding region" description="H-T-H motif" evidence="4">
    <location>
        <begin position="49"/>
        <end position="68"/>
    </location>
</feature>
<reference evidence="7" key="1">
    <citation type="submission" date="2021-03" db="EMBL/GenBank/DDBJ databases">
        <title>Whole genome sequence of Streptomyces bomunensis MMS17-BM035.</title>
        <authorList>
            <person name="Lee J.H."/>
        </authorList>
    </citation>
    <scope>NUCLEOTIDE SEQUENCE</scope>
    <source>
        <strain evidence="7">MMS17-BM035</strain>
    </source>
</reference>
<evidence type="ECO:0000313" key="8">
    <source>
        <dbReference type="Proteomes" id="UP000670475"/>
    </source>
</evidence>
<organism evidence="7 8">
    <name type="scientific">Streptomyces montanisoli</name>
    <dbReference type="NCBI Taxonomy" id="2798581"/>
    <lineage>
        <taxon>Bacteria</taxon>
        <taxon>Bacillati</taxon>
        <taxon>Actinomycetota</taxon>
        <taxon>Actinomycetes</taxon>
        <taxon>Kitasatosporales</taxon>
        <taxon>Streptomycetaceae</taxon>
        <taxon>Streptomyces</taxon>
    </lineage>
</organism>
<dbReference type="Pfam" id="PF00440">
    <property type="entry name" value="TetR_N"/>
    <property type="match status" value="1"/>
</dbReference>
<protein>
    <submittedName>
        <fullName evidence="7">TetR family transcriptional regulator</fullName>
    </submittedName>
</protein>
<evidence type="ECO:0000256" key="1">
    <source>
        <dbReference type="ARBA" id="ARBA00023015"/>
    </source>
</evidence>
<dbReference type="InterPro" id="IPR050109">
    <property type="entry name" value="HTH-type_TetR-like_transc_reg"/>
</dbReference>
<comment type="caution">
    <text evidence="7">The sequence shown here is derived from an EMBL/GenBank/DDBJ whole genome shotgun (WGS) entry which is preliminary data.</text>
</comment>
<dbReference type="PROSITE" id="PS01081">
    <property type="entry name" value="HTH_TETR_1"/>
    <property type="match status" value="1"/>
</dbReference>
<feature type="domain" description="HTH tetR-type" evidence="6">
    <location>
        <begin position="26"/>
        <end position="86"/>
    </location>
</feature>
<dbReference type="PANTHER" id="PTHR30055">
    <property type="entry name" value="HTH-TYPE TRANSCRIPTIONAL REGULATOR RUTR"/>
    <property type="match status" value="1"/>
</dbReference>
<dbReference type="Proteomes" id="UP000670475">
    <property type="component" value="Unassembled WGS sequence"/>
</dbReference>
<evidence type="ECO:0000313" key="7">
    <source>
        <dbReference type="EMBL" id="MBP0460576.1"/>
    </source>
</evidence>
<dbReference type="PROSITE" id="PS50977">
    <property type="entry name" value="HTH_TETR_2"/>
    <property type="match status" value="1"/>
</dbReference>
<evidence type="ECO:0000256" key="2">
    <source>
        <dbReference type="ARBA" id="ARBA00023125"/>
    </source>
</evidence>